<evidence type="ECO:0000313" key="2">
    <source>
        <dbReference type="Proteomes" id="UP000037247"/>
    </source>
</evidence>
<sequence length="247" mass="27037">MIVPIGITLNIETELDDAVSALGCRVGDARHSRFWFAEARHASIDTPTPLYDNRVAIRLRTGAFDDLTVTMHPERSEWLTGDWANSFDRDQFEYRISDQWCGGDRRLRASARTRHPSGSMSEAIENGADPTHLLDTAQRRFLVACASSGPPIDHLVLRGPITSQVWDTSVRDVRQVRVARWLSDDIDVVGVSTCIGVRPGESSHDLAARASAVASDLRDSLHDAGCHTSPLTSKTALALRVLAGATP</sequence>
<dbReference type="RefSeq" id="WP_049697416.1">
    <property type="nucleotide sequence ID" value="NZ_JAQDQF010000001.1"/>
</dbReference>
<organism evidence="1 2">
    <name type="scientific">Gordonia jacobaea</name>
    <dbReference type="NCBI Taxonomy" id="122202"/>
    <lineage>
        <taxon>Bacteria</taxon>
        <taxon>Bacillati</taxon>
        <taxon>Actinomycetota</taxon>
        <taxon>Actinomycetes</taxon>
        <taxon>Mycobacteriales</taxon>
        <taxon>Gordoniaceae</taxon>
        <taxon>Gordonia</taxon>
    </lineage>
</organism>
<comment type="caution">
    <text evidence="1">The sequence shown here is derived from an EMBL/GenBank/DDBJ whole genome shotgun (WGS) entry which is preliminary data.</text>
</comment>
<dbReference type="EMBL" id="LDTZ01000013">
    <property type="protein sequence ID" value="KNA93333.1"/>
    <property type="molecule type" value="Genomic_DNA"/>
</dbReference>
<dbReference type="Proteomes" id="UP000037247">
    <property type="component" value="Unassembled WGS sequence"/>
</dbReference>
<name>A0ABR5II17_9ACTN</name>
<protein>
    <submittedName>
        <fullName evidence="1">Uncharacterized protein</fullName>
    </submittedName>
</protein>
<gene>
    <name evidence="1" type="ORF">ABW18_02780</name>
</gene>
<proteinExistence type="predicted"/>
<accession>A0ABR5II17</accession>
<evidence type="ECO:0000313" key="1">
    <source>
        <dbReference type="EMBL" id="KNA93333.1"/>
    </source>
</evidence>
<keyword evidence="2" id="KW-1185">Reference proteome</keyword>
<reference evidence="1 2" key="1">
    <citation type="submission" date="2015-05" db="EMBL/GenBank/DDBJ databases">
        <title>Draft genome sequence of the bacterium Gordonia jacobaea a new member of the Gordonia genus.</title>
        <authorList>
            <person name="Jimenez-Galisteo G."/>
            <person name="Dominguez A."/>
            <person name="Munoz E."/>
            <person name="Vinas M."/>
        </authorList>
    </citation>
    <scope>NUCLEOTIDE SEQUENCE [LARGE SCALE GENOMIC DNA]</scope>
    <source>
        <strain evidence="2">mv1</strain>
    </source>
</reference>